<comment type="caution">
    <text evidence="5">The sequence shown here is derived from an EMBL/GenBank/DDBJ whole genome shotgun (WGS) entry which is preliminary data.</text>
</comment>
<feature type="binding site" evidence="3">
    <location>
        <position position="80"/>
    </location>
    <ligand>
        <name>GTP</name>
        <dbReference type="ChEBI" id="CHEBI:37565"/>
    </ligand>
</feature>
<dbReference type="GO" id="GO:0046872">
    <property type="term" value="F:metal ion binding"/>
    <property type="evidence" value="ECO:0007669"/>
    <property type="project" value="UniProtKB-KW"/>
</dbReference>
<keyword evidence="2 3" id="KW-0342">GTP-binding</keyword>
<evidence type="ECO:0000256" key="1">
    <source>
        <dbReference type="ARBA" id="ARBA00022741"/>
    </source>
</evidence>
<evidence type="ECO:0000313" key="5">
    <source>
        <dbReference type="EMBL" id="KAJ7198808.1"/>
    </source>
</evidence>
<accession>A0AAD6Y826</accession>
<sequence>MSSGIISRFLERFSSRAQYCAVMLGLDGAGKTTLLYRLKLGIAGEVVQTIPSIGFNVESVRLQAGRDGRVLNLTCWDVGGCGRSHMIPFFAQYVEFADAIIWLVDSSDRERLDDSIEEYTEVMKRVTTDGTKERPVLILATKQDARNPMSLDEIRTRIAPAVAGRQSFSIGTTLTQSLTDGPLSDAFGWLLAALEGRAVPAGQSANTPGAPSALEDRFTPWLVRAEGDSPENEFLHQFETLTLPAWDHYTHIRIAYVLLSRFGRQKGMCTGLSDIIFDGLERYITQSAQTRGRTFHVTMTYFWIQMVHFGIRSTPAEAGEREFVRFLLVNPFVADGNLWAQYYSKGLMMSAEAKAGMVLPDVKALPNLVVRDAIPRN</sequence>
<dbReference type="PROSITE" id="PS51417">
    <property type="entry name" value="ARF"/>
    <property type="match status" value="1"/>
</dbReference>
<dbReference type="EMBL" id="JARJCW010000071">
    <property type="protein sequence ID" value="KAJ7198808.1"/>
    <property type="molecule type" value="Genomic_DNA"/>
</dbReference>
<dbReference type="PANTHER" id="PTHR11711">
    <property type="entry name" value="ADP RIBOSYLATION FACTOR-RELATED"/>
    <property type="match status" value="1"/>
</dbReference>
<dbReference type="InterPro" id="IPR024156">
    <property type="entry name" value="Small_GTPase_ARF"/>
</dbReference>
<keyword evidence="6" id="KW-1185">Reference proteome</keyword>
<protein>
    <submittedName>
        <fullName evidence="5">ADP-ribosylation factor</fullName>
    </submittedName>
</protein>
<dbReference type="Proteomes" id="UP001219525">
    <property type="component" value="Unassembled WGS sequence"/>
</dbReference>
<feature type="binding site" evidence="4">
    <location>
        <position position="32"/>
    </location>
    <ligand>
        <name>Mg(2+)</name>
        <dbReference type="ChEBI" id="CHEBI:18420"/>
    </ligand>
</feature>
<name>A0AAD6Y826_9AGAR</name>
<keyword evidence="1 3" id="KW-0547">Nucleotide-binding</keyword>
<dbReference type="InterPro" id="IPR006689">
    <property type="entry name" value="Small_GTPase_ARF/SAR"/>
</dbReference>
<dbReference type="GO" id="GO:0005525">
    <property type="term" value="F:GTP binding"/>
    <property type="evidence" value="ECO:0007669"/>
    <property type="project" value="UniProtKB-KW"/>
</dbReference>
<keyword evidence="4" id="KW-0479">Metal-binding</keyword>
<evidence type="ECO:0000256" key="2">
    <source>
        <dbReference type="ARBA" id="ARBA00023134"/>
    </source>
</evidence>
<reference evidence="5" key="1">
    <citation type="submission" date="2023-03" db="EMBL/GenBank/DDBJ databases">
        <title>Massive genome expansion in bonnet fungi (Mycena s.s.) driven by repeated elements and novel gene families across ecological guilds.</title>
        <authorList>
            <consortium name="Lawrence Berkeley National Laboratory"/>
            <person name="Harder C.B."/>
            <person name="Miyauchi S."/>
            <person name="Viragh M."/>
            <person name="Kuo A."/>
            <person name="Thoen E."/>
            <person name="Andreopoulos B."/>
            <person name="Lu D."/>
            <person name="Skrede I."/>
            <person name="Drula E."/>
            <person name="Henrissat B."/>
            <person name="Morin E."/>
            <person name="Kohler A."/>
            <person name="Barry K."/>
            <person name="LaButti K."/>
            <person name="Morin E."/>
            <person name="Salamov A."/>
            <person name="Lipzen A."/>
            <person name="Mereny Z."/>
            <person name="Hegedus B."/>
            <person name="Baldrian P."/>
            <person name="Stursova M."/>
            <person name="Weitz H."/>
            <person name="Taylor A."/>
            <person name="Grigoriev I.V."/>
            <person name="Nagy L.G."/>
            <person name="Martin F."/>
            <person name="Kauserud H."/>
        </authorList>
    </citation>
    <scope>NUCLEOTIDE SEQUENCE</scope>
    <source>
        <strain evidence="5">9144</strain>
    </source>
</reference>
<dbReference type="AlphaFoldDB" id="A0AAD6Y826"/>
<evidence type="ECO:0000313" key="6">
    <source>
        <dbReference type="Proteomes" id="UP001219525"/>
    </source>
</evidence>
<dbReference type="Gene3D" id="3.40.50.300">
    <property type="entry name" value="P-loop containing nucleotide triphosphate hydrolases"/>
    <property type="match status" value="1"/>
</dbReference>
<dbReference type="Pfam" id="PF00025">
    <property type="entry name" value="Arf"/>
    <property type="match status" value="1"/>
</dbReference>
<dbReference type="SMART" id="SM00177">
    <property type="entry name" value="ARF"/>
    <property type="match status" value="1"/>
</dbReference>
<evidence type="ECO:0000256" key="4">
    <source>
        <dbReference type="PIRSR" id="PIRSR606689-2"/>
    </source>
</evidence>
<evidence type="ECO:0000256" key="3">
    <source>
        <dbReference type="PIRSR" id="PIRSR606689-1"/>
    </source>
</evidence>
<keyword evidence="4" id="KW-0460">Magnesium</keyword>
<dbReference type="GO" id="GO:0003924">
    <property type="term" value="F:GTPase activity"/>
    <property type="evidence" value="ECO:0007669"/>
    <property type="project" value="InterPro"/>
</dbReference>
<proteinExistence type="predicted"/>
<feature type="binding site" evidence="3">
    <location>
        <begin position="25"/>
        <end position="32"/>
    </location>
    <ligand>
        <name>GTP</name>
        <dbReference type="ChEBI" id="CHEBI:37565"/>
    </ligand>
</feature>
<dbReference type="SUPFAM" id="SSF52540">
    <property type="entry name" value="P-loop containing nucleoside triphosphate hydrolases"/>
    <property type="match status" value="1"/>
</dbReference>
<dbReference type="InterPro" id="IPR027417">
    <property type="entry name" value="P-loop_NTPase"/>
</dbReference>
<gene>
    <name evidence="5" type="ORF">GGX14DRAFT_373768</name>
</gene>
<feature type="binding site" evidence="4">
    <location>
        <position position="52"/>
    </location>
    <ligand>
        <name>Mg(2+)</name>
        <dbReference type="ChEBI" id="CHEBI:18420"/>
    </ligand>
</feature>
<organism evidence="5 6">
    <name type="scientific">Mycena pura</name>
    <dbReference type="NCBI Taxonomy" id="153505"/>
    <lineage>
        <taxon>Eukaryota</taxon>
        <taxon>Fungi</taxon>
        <taxon>Dikarya</taxon>
        <taxon>Basidiomycota</taxon>
        <taxon>Agaricomycotina</taxon>
        <taxon>Agaricomycetes</taxon>
        <taxon>Agaricomycetidae</taxon>
        <taxon>Agaricales</taxon>
        <taxon>Marasmiineae</taxon>
        <taxon>Mycenaceae</taxon>
        <taxon>Mycena</taxon>
    </lineage>
</organism>